<dbReference type="SMART" id="SM00248">
    <property type="entry name" value="ANK"/>
    <property type="match status" value="2"/>
</dbReference>
<dbReference type="InterPro" id="IPR036770">
    <property type="entry name" value="Ankyrin_rpt-contain_sf"/>
</dbReference>
<dbReference type="AlphaFoldDB" id="A0A4Z0A3Y3"/>
<dbReference type="GO" id="GO:0051015">
    <property type="term" value="F:actin filament binding"/>
    <property type="evidence" value="ECO:0007669"/>
    <property type="project" value="TreeGrafter"/>
</dbReference>
<dbReference type="InterPro" id="IPR008999">
    <property type="entry name" value="Actin-crosslinking"/>
</dbReference>
<dbReference type="PANTHER" id="PTHR12928:SF0">
    <property type="entry name" value="FSHD REGION GENE 1"/>
    <property type="match status" value="1"/>
</dbReference>
<evidence type="ECO:0000259" key="6">
    <source>
        <dbReference type="PROSITE" id="PS50076"/>
    </source>
</evidence>
<dbReference type="CDD" id="cd06257">
    <property type="entry name" value="DnaJ"/>
    <property type="match status" value="1"/>
</dbReference>
<dbReference type="SUPFAM" id="SSF46565">
    <property type="entry name" value="Chaperone J-domain"/>
    <property type="match status" value="1"/>
</dbReference>
<evidence type="ECO:0000256" key="2">
    <source>
        <dbReference type="ARBA" id="ARBA00010878"/>
    </source>
</evidence>
<dbReference type="Proteomes" id="UP000298061">
    <property type="component" value="Unassembled WGS sequence"/>
</dbReference>
<protein>
    <recommendedName>
        <fullName evidence="6">J domain-containing protein</fullName>
    </recommendedName>
</protein>
<evidence type="ECO:0000256" key="1">
    <source>
        <dbReference type="ARBA" id="ARBA00004604"/>
    </source>
</evidence>
<dbReference type="CDD" id="cd23339">
    <property type="entry name" value="beta-trefoil_FSCN_fungal_FRG1-like"/>
    <property type="match status" value="1"/>
</dbReference>
<dbReference type="PROSITE" id="PS50088">
    <property type="entry name" value="ANK_REPEAT"/>
    <property type="match status" value="1"/>
</dbReference>
<name>A0A4Z0A3Y3_9AGAM</name>
<dbReference type="GO" id="GO:0005730">
    <property type="term" value="C:nucleolus"/>
    <property type="evidence" value="ECO:0007669"/>
    <property type="project" value="UniProtKB-SubCell"/>
</dbReference>
<keyword evidence="3" id="KW-0539">Nucleus</keyword>
<dbReference type="SUPFAM" id="SSF50405">
    <property type="entry name" value="Actin-crosslinking proteins"/>
    <property type="match status" value="1"/>
</dbReference>
<gene>
    <name evidence="7" type="ORF">EWM64_g2975</name>
</gene>
<comment type="similarity">
    <text evidence="2">Belongs to the FRG1 family.</text>
</comment>
<feature type="region of interest" description="Disordered" evidence="5">
    <location>
        <begin position="410"/>
        <end position="512"/>
    </location>
</feature>
<dbReference type="Pfam" id="PF06229">
    <property type="entry name" value="FRG1"/>
    <property type="match status" value="1"/>
</dbReference>
<feature type="region of interest" description="Disordered" evidence="5">
    <location>
        <begin position="1"/>
        <end position="52"/>
    </location>
</feature>
<accession>A0A4Z0A3Y3</accession>
<organism evidence="7 8">
    <name type="scientific">Hericium alpestre</name>
    <dbReference type="NCBI Taxonomy" id="135208"/>
    <lineage>
        <taxon>Eukaryota</taxon>
        <taxon>Fungi</taxon>
        <taxon>Dikarya</taxon>
        <taxon>Basidiomycota</taxon>
        <taxon>Agaricomycotina</taxon>
        <taxon>Agaricomycetes</taxon>
        <taxon>Russulales</taxon>
        <taxon>Hericiaceae</taxon>
        <taxon>Hericium</taxon>
    </lineage>
</organism>
<dbReference type="Pfam" id="PF00226">
    <property type="entry name" value="DnaJ"/>
    <property type="match status" value="1"/>
</dbReference>
<comment type="subcellular location">
    <subcellularLocation>
        <location evidence="1">Nucleus</location>
        <location evidence="1">Nucleolus</location>
    </subcellularLocation>
</comment>
<feature type="domain" description="J" evidence="6">
    <location>
        <begin position="283"/>
        <end position="348"/>
    </location>
</feature>
<dbReference type="SMART" id="SM00271">
    <property type="entry name" value="DnaJ"/>
    <property type="match status" value="1"/>
</dbReference>
<dbReference type="InterPro" id="IPR010414">
    <property type="entry name" value="FRG1"/>
</dbReference>
<feature type="region of interest" description="Disordered" evidence="5">
    <location>
        <begin position="688"/>
        <end position="707"/>
    </location>
</feature>
<keyword evidence="8" id="KW-1185">Reference proteome</keyword>
<dbReference type="STRING" id="135208.A0A4Z0A3Y3"/>
<dbReference type="PRINTS" id="PR00625">
    <property type="entry name" value="JDOMAIN"/>
</dbReference>
<dbReference type="InterPro" id="IPR036869">
    <property type="entry name" value="J_dom_sf"/>
</dbReference>
<evidence type="ECO:0000256" key="5">
    <source>
        <dbReference type="SAM" id="MobiDB-lite"/>
    </source>
</evidence>
<dbReference type="Gene3D" id="2.80.10.50">
    <property type="match status" value="1"/>
</dbReference>
<dbReference type="InterPro" id="IPR001623">
    <property type="entry name" value="DnaJ_domain"/>
</dbReference>
<evidence type="ECO:0000313" key="7">
    <source>
        <dbReference type="EMBL" id="TFY81037.1"/>
    </source>
</evidence>
<dbReference type="PROSITE" id="PS50297">
    <property type="entry name" value="ANK_REP_REGION"/>
    <property type="match status" value="1"/>
</dbReference>
<dbReference type="Gene3D" id="1.25.40.20">
    <property type="entry name" value="Ankyrin repeat-containing domain"/>
    <property type="match status" value="1"/>
</dbReference>
<dbReference type="EMBL" id="SFCI01000257">
    <property type="protein sequence ID" value="TFY81037.1"/>
    <property type="molecule type" value="Genomic_DNA"/>
</dbReference>
<dbReference type="GO" id="GO:0071013">
    <property type="term" value="C:catalytic step 2 spliceosome"/>
    <property type="evidence" value="ECO:0007669"/>
    <property type="project" value="TreeGrafter"/>
</dbReference>
<dbReference type="PROSITE" id="PS50076">
    <property type="entry name" value="DNAJ_2"/>
    <property type="match status" value="1"/>
</dbReference>
<dbReference type="InterPro" id="IPR002110">
    <property type="entry name" value="Ankyrin_rpt"/>
</dbReference>
<dbReference type="SUPFAM" id="SSF48403">
    <property type="entry name" value="Ankyrin repeat"/>
    <property type="match status" value="1"/>
</dbReference>
<evidence type="ECO:0000313" key="8">
    <source>
        <dbReference type="Proteomes" id="UP000298061"/>
    </source>
</evidence>
<feature type="compositionally biased region" description="Basic and acidic residues" evidence="5">
    <location>
        <begin position="448"/>
        <end position="508"/>
    </location>
</feature>
<feature type="compositionally biased region" description="Basic residues" evidence="5">
    <location>
        <begin position="8"/>
        <end position="22"/>
    </location>
</feature>
<dbReference type="PANTHER" id="PTHR12928">
    <property type="entry name" value="FRG1 PROTEIN"/>
    <property type="match status" value="1"/>
</dbReference>
<dbReference type="OrthoDB" id="5539371at2759"/>
<dbReference type="Pfam" id="PF12796">
    <property type="entry name" value="Ank_2"/>
    <property type="match status" value="1"/>
</dbReference>
<feature type="compositionally biased region" description="Basic residues" evidence="5">
    <location>
        <begin position="689"/>
        <end position="707"/>
    </location>
</feature>
<evidence type="ECO:0000256" key="3">
    <source>
        <dbReference type="ARBA" id="ARBA00023242"/>
    </source>
</evidence>
<reference evidence="7 8" key="1">
    <citation type="submission" date="2019-02" db="EMBL/GenBank/DDBJ databases">
        <title>Genome sequencing of the rare red list fungi Hericium alpestre (H. flagellum).</title>
        <authorList>
            <person name="Buettner E."/>
            <person name="Kellner H."/>
        </authorList>
    </citation>
    <scope>NUCLEOTIDE SEQUENCE [LARGE SCALE GENOMIC DNA]</scope>
    <source>
        <strain evidence="7 8">DSM 108284</strain>
    </source>
</reference>
<comment type="caution">
    <text evidence="7">The sequence shown here is derived from an EMBL/GenBank/DDBJ whole genome shotgun (WGS) entry which is preliminary data.</text>
</comment>
<feature type="compositionally biased region" description="Basic residues" evidence="5">
    <location>
        <begin position="423"/>
        <end position="433"/>
    </location>
</feature>
<evidence type="ECO:0000256" key="4">
    <source>
        <dbReference type="PROSITE-ProRule" id="PRU00023"/>
    </source>
</evidence>
<keyword evidence="4" id="KW-0040">ANK repeat</keyword>
<dbReference type="Gene3D" id="1.10.287.110">
    <property type="entry name" value="DnaJ domain"/>
    <property type="match status" value="1"/>
</dbReference>
<proteinExistence type="inferred from homology"/>
<feature type="repeat" description="ANK" evidence="4">
    <location>
        <begin position="569"/>
        <end position="601"/>
    </location>
</feature>
<sequence>MSIEVRSTKLKFKGEKTRKKRKHEGDEGGSSSRRRRAEEDNQSPDTWVRPENATEIRGPTFIFQPSDPSPVSINFDATRNRIMIHAMDKDITEETKDLSLPDRVPTEVSQVWVTTRVAGSLTINLRTGVGEGKFLSCDKHGLVSAYREARGPEEEWTPVVFEDGMVSFMNVYEKYLSVDEVAGGQLQLRGDSEEVGFRERFYVKIQSKYKKEANEEEKKKTEGLETKMDEAGTNKLYQAWGQARSIVSKEDRKELKQAKKEGRLAEALLDRRAKLKRHSSITEAYSVLGLEQGCSLDEVKSSYRQIALRVHPDKNPGNEQATAEFQRVSEAYNVLVKHLDRSVPDQQHHPHFHPHFHPGSFNSYDEDEYYESEEEYYDSEDEFEDFINMGFYSFLFEEVLRGHASRYSRDQYFQRNPPPNVHTHSHPRAHPRFYPRDEQPSQPQYTAEDIKRMCEEQEDAEARRAQESANRKAALEEERLKERKEAEKRQKEKASGKKAKAEAVRKSAEQAARAQQERVQTLRSTVFAAARCGDTDKVKKGVYENEVDAAGGEVKLGHEAFVKTMPSDPKETLLHIASKKGDVELVEWLDSHGADTEEINSNGLMAVHLALQGGHIPTIKYFLEAYPPRDSESVWEAPPSKSLLRLALDSTEPETVWLILENKLASKADMNNAWDWLSSSSAKNAFRSSARRKRKIGKTSWKKSRTS</sequence>